<evidence type="ECO:0000259" key="13">
    <source>
        <dbReference type="Pfam" id="PF03109"/>
    </source>
</evidence>
<evidence type="ECO:0000256" key="11">
    <source>
        <dbReference type="ARBA" id="ARBA00022989"/>
    </source>
</evidence>
<keyword evidence="3" id="KW-1003">Cell membrane</keyword>
<dbReference type="NCBIfam" id="TIGR01982">
    <property type="entry name" value="UbiB"/>
    <property type="match status" value="1"/>
</dbReference>
<gene>
    <name evidence="14" type="primary">ubiB</name>
    <name evidence="14" type="ORF">PH603_01175</name>
</gene>
<dbReference type="InterPro" id="IPR011009">
    <property type="entry name" value="Kinase-like_dom_sf"/>
</dbReference>
<dbReference type="RefSeq" id="WP_289504087.1">
    <property type="nucleotide sequence ID" value="NZ_CP116805.1"/>
</dbReference>
<reference evidence="14" key="1">
    <citation type="submission" date="2023-01" db="EMBL/GenBank/DDBJ databases">
        <title>The genome sequence of Kordiimonadaceae bacterium 6D33.</title>
        <authorList>
            <person name="Liu Y."/>
        </authorList>
    </citation>
    <scope>NUCLEOTIDE SEQUENCE</scope>
    <source>
        <strain evidence="14">6D33</strain>
    </source>
</reference>
<keyword evidence="15" id="KW-1185">Reference proteome</keyword>
<evidence type="ECO:0000256" key="1">
    <source>
        <dbReference type="ARBA" id="ARBA00005020"/>
    </source>
</evidence>
<dbReference type="InterPro" id="IPR004147">
    <property type="entry name" value="ABC1_dom"/>
</dbReference>
<dbReference type="Proteomes" id="UP001217500">
    <property type="component" value="Chromosome"/>
</dbReference>
<keyword evidence="10" id="KW-0067">ATP-binding</keyword>
<evidence type="ECO:0000256" key="6">
    <source>
        <dbReference type="ARBA" id="ARBA00022688"/>
    </source>
</evidence>
<dbReference type="PANTHER" id="PTHR10566">
    <property type="entry name" value="CHAPERONE-ACTIVITY OF BC1 COMPLEX CABC1 -RELATED"/>
    <property type="match status" value="1"/>
</dbReference>
<evidence type="ECO:0000256" key="10">
    <source>
        <dbReference type="ARBA" id="ARBA00022840"/>
    </source>
</evidence>
<dbReference type="InterPro" id="IPR010232">
    <property type="entry name" value="UbiB"/>
</dbReference>
<evidence type="ECO:0000256" key="7">
    <source>
        <dbReference type="ARBA" id="ARBA00022692"/>
    </source>
</evidence>
<evidence type="ECO:0000256" key="12">
    <source>
        <dbReference type="ARBA" id="ARBA00023136"/>
    </source>
</evidence>
<organism evidence="14 15">
    <name type="scientific">Gimibacter soli</name>
    <dbReference type="NCBI Taxonomy" id="3024400"/>
    <lineage>
        <taxon>Bacteria</taxon>
        <taxon>Pseudomonadati</taxon>
        <taxon>Pseudomonadota</taxon>
        <taxon>Alphaproteobacteria</taxon>
        <taxon>Kordiimonadales</taxon>
        <taxon>Temperatibacteraceae</taxon>
        <taxon>Gimibacter</taxon>
    </lineage>
</organism>
<evidence type="ECO:0000313" key="14">
    <source>
        <dbReference type="EMBL" id="WCL54368.1"/>
    </source>
</evidence>
<keyword evidence="7" id="KW-0812">Transmembrane</keyword>
<keyword evidence="6" id="KW-0831">Ubiquinone biosynthesis</keyword>
<keyword evidence="5" id="KW-0808">Transferase</keyword>
<evidence type="ECO:0000313" key="15">
    <source>
        <dbReference type="Proteomes" id="UP001217500"/>
    </source>
</evidence>
<comment type="similarity">
    <text evidence="2">Belongs to the protein kinase superfamily. ADCK protein kinase family.</text>
</comment>
<evidence type="ECO:0000256" key="3">
    <source>
        <dbReference type="ARBA" id="ARBA00022475"/>
    </source>
</evidence>
<name>A0AAE9XNM8_9PROT</name>
<dbReference type="CDD" id="cd13972">
    <property type="entry name" value="UbiB"/>
    <property type="match status" value="1"/>
</dbReference>
<proteinExistence type="inferred from homology"/>
<keyword evidence="9" id="KW-0418">Kinase</keyword>
<dbReference type="EMBL" id="CP116805">
    <property type="protein sequence ID" value="WCL54368.1"/>
    <property type="molecule type" value="Genomic_DNA"/>
</dbReference>
<evidence type="ECO:0000256" key="9">
    <source>
        <dbReference type="ARBA" id="ARBA00022777"/>
    </source>
</evidence>
<evidence type="ECO:0000256" key="4">
    <source>
        <dbReference type="ARBA" id="ARBA00022519"/>
    </source>
</evidence>
<dbReference type="AlphaFoldDB" id="A0AAE9XNM8"/>
<dbReference type="GO" id="GO:0006744">
    <property type="term" value="P:ubiquinone biosynthetic process"/>
    <property type="evidence" value="ECO:0007669"/>
    <property type="project" value="UniProtKB-KW"/>
</dbReference>
<evidence type="ECO:0000256" key="8">
    <source>
        <dbReference type="ARBA" id="ARBA00022741"/>
    </source>
</evidence>
<accession>A0AAE9XNM8</accession>
<dbReference type="KEGG" id="gso:PH603_01175"/>
<keyword evidence="8" id="KW-0547">Nucleotide-binding</keyword>
<dbReference type="SUPFAM" id="SSF56112">
    <property type="entry name" value="Protein kinase-like (PK-like)"/>
    <property type="match status" value="1"/>
</dbReference>
<feature type="domain" description="ABC1 atypical kinase-like" evidence="13">
    <location>
        <begin position="98"/>
        <end position="343"/>
    </location>
</feature>
<dbReference type="PANTHER" id="PTHR10566:SF113">
    <property type="entry name" value="PROTEIN ACTIVITY OF BC1 COMPLEX KINASE 7, CHLOROPLASTIC"/>
    <property type="match status" value="1"/>
</dbReference>
<dbReference type="GO" id="GO:0016301">
    <property type="term" value="F:kinase activity"/>
    <property type="evidence" value="ECO:0007669"/>
    <property type="project" value="UniProtKB-KW"/>
</dbReference>
<keyword evidence="11" id="KW-1133">Transmembrane helix</keyword>
<evidence type="ECO:0000256" key="5">
    <source>
        <dbReference type="ARBA" id="ARBA00022679"/>
    </source>
</evidence>
<evidence type="ECO:0000256" key="2">
    <source>
        <dbReference type="ARBA" id="ARBA00009670"/>
    </source>
</evidence>
<keyword evidence="12" id="KW-0472">Membrane</keyword>
<comment type="pathway">
    <text evidence="1">Cofactor biosynthesis; ubiquinone biosynthesis [regulation].</text>
</comment>
<dbReference type="InterPro" id="IPR050154">
    <property type="entry name" value="UbiB_kinase"/>
</dbReference>
<keyword evidence="4" id="KW-0997">Cell inner membrane</keyword>
<sequence length="505" mass="55498">MIASLRHLFRLYGLAVGLRRYGALRALAQIETVPPAAPGLLRALTFFIPRRRGLPDAAGERLALALAAMGPTYIKIGQTLATRPDLVGRPLAEGLATLQDSLPPFPFKAARATIEAELGGKLEDHFSAFEETPVAAASIAQVHKAITKDGRTVAVKVLRPGIEARFSKDLALFSWLAGIAEANVPKATRLRPVAVVAKLKETVLREMDLRLEASAAAELADNMAGEDGYRVPQIDWDRTSRSVMTQEWADGIRLGDRDALVAAGHDLEALSARIAQIFLRQAMHDGYFHADLHQGNLIVEPHGGIVAVDFGIMGRLSKHDRRFLAEILYGFIARDYRRVAEVHFDAGYVPANQSVEEFTQALRAIADPIMDLPVEKISAGKLLAQLFATTERFSMQTQPQLLLLQRSMVMAEGIAMHLNPQVNMWQVSKPVLEGWMRDNLSPEARIADFLKSLPRLMERLPDRIDRLLAEKQATAPTVIVKHESRLGAFALGLLAGAILLKLLLL</sequence>
<dbReference type="GO" id="GO:0005524">
    <property type="term" value="F:ATP binding"/>
    <property type="evidence" value="ECO:0007669"/>
    <property type="project" value="UniProtKB-KW"/>
</dbReference>
<dbReference type="InterPro" id="IPR045308">
    <property type="entry name" value="UbiB_bact"/>
</dbReference>
<protein>
    <submittedName>
        <fullName evidence="14">2-polyprenylphenol 6-hydroxylase</fullName>
    </submittedName>
</protein>
<dbReference type="Pfam" id="PF03109">
    <property type="entry name" value="ABC1"/>
    <property type="match status" value="1"/>
</dbReference>